<keyword evidence="3" id="KW-0238">DNA-binding</keyword>
<evidence type="ECO:0000256" key="3">
    <source>
        <dbReference type="ARBA" id="ARBA00023125"/>
    </source>
</evidence>
<dbReference type="InterPro" id="IPR052021">
    <property type="entry name" value="Type-I_RS_S_subunit"/>
</dbReference>
<keyword evidence="2" id="KW-0680">Restriction system</keyword>
<dbReference type="RefSeq" id="WP_067547694.1">
    <property type="nucleotide sequence ID" value="NZ_CP012836.1"/>
</dbReference>
<evidence type="ECO:0000256" key="1">
    <source>
        <dbReference type="ARBA" id="ARBA00010923"/>
    </source>
</evidence>
<evidence type="ECO:0000259" key="4">
    <source>
        <dbReference type="Pfam" id="PF01420"/>
    </source>
</evidence>
<sequence length="393" mass="44075">MKNNWSKITLGDAIELKRGYDLPSNDREVGIIPIVSSSGVTDYHSVAKVKGPGVVTGRYGTIGEVFYLKEDFWPLNTTLYVKDFKGNDPRFFSYFLLCLGIKELNAAGAVPGVNRNHLHKIKISLPSPLTQRKIAAILSAYDDLIENNLKRIKLLEEKAQLTYEEWFVRMKFPGHESTPINEETGLPEGWGFKSLGDFTDVLKGKNITKSTIRDGNVPVVAGGLLPAYYHDTPNTKSPVITVSASGANAGFTCLYHEDIWASDCSYIDSSMTKYLHFIYSSMIHNQAKIYHFQKGAAQPHVYPKDLKRLEIIIPNEASLNTFEGIGSSIFSSVKVFQQQNKLLKEARDILLPRLMTGMIDVEKLDLSAFEQGDQEEMWMAAEESETYSKKQSL</sequence>
<dbReference type="EMBL" id="CP012836">
    <property type="protein sequence ID" value="AMQ57084.1"/>
    <property type="molecule type" value="Genomic_DNA"/>
</dbReference>
<dbReference type="CDD" id="cd17291">
    <property type="entry name" value="RMtype1_S_MgeORF438P-TRD-CR_like"/>
    <property type="match status" value="1"/>
</dbReference>
<dbReference type="AlphaFoldDB" id="A0A142EPM9"/>
<dbReference type="KEGG" id="alm:AO498_11605"/>
<protein>
    <recommendedName>
        <fullName evidence="4">Type I restriction modification DNA specificity domain-containing protein</fullName>
    </recommendedName>
</protein>
<organism evidence="5 6">
    <name type="scientific">Algoriphagus sanaruensis</name>
    <dbReference type="NCBI Taxonomy" id="1727163"/>
    <lineage>
        <taxon>Bacteria</taxon>
        <taxon>Pseudomonadati</taxon>
        <taxon>Bacteroidota</taxon>
        <taxon>Cytophagia</taxon>
        <taxon>Cytophagales</taxon>
        <taxon>Cyclobacteriaceae</taxon>
        <taxon>Algoriphagus</taxon>
    </lineage>
</organism>
<evidence type="ECO:0000313" key="5">
    <source>
        <dbReference type="EMBL" id="AMQ57084.1"/>
    </source>
</evidence>
<proteinExistence type="inferred from homology"/>
<dbReference type="GO" id="GO:0003677">
    <property type="term" value="F:DNA binding"/>
    <property type="evidence" value="ECO:0007669"/>
    <property type="project" value="UniProtKB-KW"/>
</dbReference>
<dbReference type="CDD" id="cd17267">
    <property type="entry name" value="RMtype1_S_EcoAO83I-TRD1-CR1_like"/>
    <property type="match status" value="1"/>
</dbReference>
<feature type="domain" description="Type I restriction modification DNA specificity" evidence="4">
    <location>
        <begin position="4"/>
        <end position="156"/>
    </location>
</feature>
<dbReference type="Pfam" id="PF01420">
    <property type="entry name" value="Methylase_S"/>
    <property type="match status" value="2"/>
</dbReference>
<feature type="domain" description="Type I restriction modification DNA specificity" evidence="4">
    <location>
        <begin position="187"/>
        <end position="315"/>
    </location>
</feature>
<dbReference type="PATRIC" id="fig|1727163.4.peg.2428"/>
<keyword evidence="6" id="KW-1185">Reference proteome</keyword>
<dbReference type="OrthoDB" id="825893at2"/>
<dbReference type="SUPFAM" id="SSF116734">
    <property type="entry name" value="DNA methylase specificity domain"/>
    <property type="match status" value="2"/>
</dbReference>
<gene>
    <name evidence="5" type="ORF">AO498_11605</name>
</gene>
<dbReference type="STRING" id="1727163.AO498_11605"/>
<evidence type="ECO:0000313" key="6">
    <source>
        <dbReference type="Proteomes" id="UP000073816"/>
    </source>
</evidence>
<reference evidence="5 6" key="2">
    <citation type="journal article" date="2016" name="Genome Announc.">
        <title>Complete Genome Sequence of Algoriphagus sp. Strain M8-2, Isolated from a Brackish Lake.</title>
        <authorList>
            <person name="Muraguchi Y."/>
            <person name="Kushimoto K."/>
            <person name="Ohtsubo Y."/>
            <person name="Suzuki T."/>
            <person name="Dohra H."/>
            <person name="Kimbara K."/>
            <person name="Shintani M."/>
        </authorList>
    </citation>
    <scope>NUCLEOTIDE SEQUENCE [LARGE SCALE GENOMIC DNA]</scope>
    <source>
        <strain evidence="5 6">M8-2</strain>
    </source>
</reference>
<comment type="similarity">
    <text evidence="1">Belongs to the type-I restriction system S methylase family.</text>
</comment>
<dbReference type="Proteomes" id="UP000073816">
    <property type="component" value="Chromosome"/>
</dbReference>
<dbReference type="Gene3D" id="3.90.220.20">
    <property type="entry name" value="DNA methylase specificity domains"/>
    <property type="match status" value="2"/>
</dbReference>
<dbReference type="PANTHER" id="PTHR30408">
    <property type="entry name" value="TYPE-1 RESTRICTION ENZYME ECOKI SPECIFICITY PROTEIN"/>
    <property type="match status" value="1"/>
</dbReference>
<evidence type="ECO:0000256" key="2">
    <source>
        <dbReference type="ARBA" id="ARBA00022747"/>
    </source>
</evidence>
<dbReference type="GO" id="GO:0009307">
    <property type="term" value="P:DNA restriction-modification system"/>
    <property type="evidence" value="ECO:0007669"/>
    <property type="project" value="UniProtKB-KW"/>
</dbReference>
<dbReference type="Gene3D" id="1.10.287.1120">
    <property type="entry name" value="Bipartite methylase S protein"/>
    <property type="match status" value="1"/>
</dbReference>
<dbReference type="InterPro" id="IPR000055">
    <property type="entry name" value="Restrct_endonuc_typeI_TRD"/>
</dbReference>
<accession>A0A142EPM9</accession>
<dbReference type="REBASE" id="139972">
    <property type="entry name" value="S.AspM82ORF11610P"/>
</dbReference>
<name>A0A142EPM9_9BACT</name>
<dbReference type="PANTHER" id="PTHR30408:SF13">
    <property type="entry name" value="TYPE I RESTRICTION ENZYME HINDI SPECIFICITY SUBUNIT"/>
    <property type="match status" value="1"/>
</dbReference>
<dbReference type="InterPro" id="IPR044946">
    <property type="entry name" value="Restrct_endonuc_typeI_TRD_sf"/>
</dbReference>
<reference evidence="6" key="1">
    <citation type="submission" date="2015-09" db="EMBL/GenBank/DDBJ databases">
        <title>Complete sequence of Algoriphagus sp. M8-2.</title>
        <authorList>
            <person name="Shintani M."/>
        </authorList>
    </citation>
    <scope>NUCLEOTIDE SEQUENCE [LARGE SCALE GENOMIC DNA]</scope>
    <source>
        <strain evidence="6">M8-2</strain>
    </source>
</reference>